<dbReference type="EMBL" id="BPLR01000634">
    <property type="protein sequence ID" value="GIY96198.1"/>
    <property type="molecule type" value="Genomic_DNA"/>
</dbReference>
<dbReference type="AlphaFoldDB" id="A0AAV4XR70"/>
<evidence type="ECO:0000256" key="1">
    <source>
        <dbReference type="SAM" id="MobiDB-lite"/>
    </source>
</evidence>
<sequence>MYIKIHTKRIYYYFGSNNISNRNLSSDLLKSLERQRLNISQVASTTHDKRTKLSLSQKHFFFLQIKHQNIVSNEPRPNPPRRCLQTEQILENPGRKSETS</sequence>
<protein>
    <submittedName>
        <fullName evidence="2">Uncharacterized protein</fullName>
    </submittedName>
</protein>
<evidence type="ECO:0000313" key="3">
    <source>
        <dbReference type="Proteomes" id="UP001054945"/>
    </source>
</evidence>
<comment type="caution">
    <text evidence="2">The sequence shown here is derived from an EMBL/GenBank/DDBJ whole genome shotgun (WGS) entry which is preliminary data.</text>
</comment>
<accession>A0AAV4XR70</accession>
<feature type="region of interest" description="Disordered" evidence="1">
    <location>
        <begin position="71"/>
        <end position="100"/>
    </location>
</feature>
<evidence type="ECO:0000313" key="2">
    <source>
        <dbReference type="EMBL" id="GIY96198.1"/>
    </source>
</evidence>
<gene>
    <name evidence="2" type="ORF">CEXT_181</name>
</gene>
<organism evidence="2 3">
    <name type="scientific">Caerostris extrusa</name>
    <name type="common">Bark spider</name>
    <name type="synonym">Caerostris bankana</name>
    <dbReference type="NCBI Taxonomy" id="172846"/>
    <lineage>
        <taxon>Eukaryota</taxon>
        <taxon>Metazoa</taxon>
        <taxon>Ecdysozoa</taxon>
        <taxon>Arthropoda</taxon>
        <taxon>Chelicerata</taxon>
        <taxon>Arachnida</taxon>
        <taxon>Araneae</taxon>
        <taxon>Araneomorphae</taxon>
        <taxon>Entelegynae</taxon>
        <taxon>Araneoidea</taxon>
        <taxon>Araneidae</taxon>
        <taxon>Caerostris</taxon>
    </lineage>
</organism>
<keyword evidence="3" id="KW-1185">Reference proteome</keyword>
<reference evidence="2 3" key="1">
    <citation type="submission" date="2021-06" db="EMBL/GenBank/DDBJ databases">
        <title>Caerostris extrusa draft genome.</title>
        <authorList>
            <person name="Kono N."/>
            <person name="Arakawa K."/>
        </authorList>
    </citation>
    <scope>NUCLEOTIDE SEQUENCE [LARGE SCALE GENOMIC DNA]</scope>
</reference>
<name>A0AAV4XR70_CAEEX</name>
<proteinExistence type="predicted"/>
<dbReference type="Proteomes" id="UP001054945">
    <property type="component" value="Unassembled WGS sequence"/>
</dbReference>